<evidence type="ECO:0000313" key="1">
    <source>
        <dbReference type="EMBL" id="KAJ8886014.1"/>
    </source>
</evidence>
<dbReference type="EMBL" id="JARBHB010000004">
    <property type="protein sequence ID" value="KAJ8886014.1"/>
    <property type="molecule type" value="Genomic_DNA"/>
</dbReference>
<dbReference type="Proteomes" id="UP001159363">
    <property type="component" value="Chromosome X"/>
</dbReference>
<sequence length="166" mass="19598">MLRYYERKYSIYNLMFYESGSKLGICYIWGEADEKRGTNEIFSILTLYVSEVDKRNVVTVVQDRKETFKYLFREHSDKLLAYQELVHDCRFNVCHTAKHAPRPLPFYKHRLPITPAKFVDLKQLCTSGVIPERYHNEYLRLTTMPNVPDVLSESDAEGEIPDDNQH</sequence>
<accession>A0ABQ9HPE0</accession>
<organism evidence="1 2">
    <name type="scientific">Dryococelus australis</name>
    <dbReference type="NCBI Taxonomy" id="614101"/>
    <lineage>
        <taxon>Eukaryota</taxon>
        <taxon>Metazoa</taxon>
        <taxon>Ecdysozoa</taxon>
        <taxon>Arthropoda</taxon>
        <taxon>Hexapoda</taxon>
        <taxon>Insecta</taxon>
        <taxon>Pterygota</taxon>
        <taxon>Neoptera</taxon>
        <taxon>Polyneoptera</taxon>
        <taxon>Phasmatodea</taxon>
        <taxon>Verophasmatodea</taxon>
        <taxon>Anareolatae</taxon>
        <taxon>Phasmatidae</taxon>
        <taxon>Eurycanthinae</taxon>
        <taxon>Dryococelus</taxon>
    </lineage>
</organism>
<keyword evidence="2" id="KW-1185">Reference proteome</keyword>
<comment type="caution">
    <text evidence="1">The sequence shown here is derived from an EMBL/GenBank/DDBJ whole genome shotgun (WGS) entry which is preliminary data.</text>
</comment>
<reference evidence="1 2" key="1">
    <citation type="submission" date="2023-02" db="EMBL/GenBank/DDBJ databases">
        <title>LHISI_Scaffold_Assembly.</title>
        <authorList>
            <person name="Stuart O.P."/>
            <person name="Cleave R."/>
            <person name="Magrath M.J.L."/>
            <person name="Mikheyev A.S."/>
        </authorList>
    </citation>
    <scope>NUCLEOTIDE SEQUENCE [LARGE SCALE GENOMIC DNA]</scope>
    <source>
        <strain evidence="1">Daus_M_001</strain>
        <tissue evidence="1">Leg muscle</tissue>
    </source>
</reference>
<gene>
    <name evidence="1" type="ORF">PR048_012220</name>
</gene>
<evidence type="ECO:0000313" key="2">
    <source>
        <dbReference type="Proteomes" id="UP001159363"/>
    </source>
</evidence>
<name>A0ABQ9HPE0_9NEOP</name>
<protein>
    <submittedName>
        <fullName evidence="1">Uncharacterized protein</fullName>
    </submittedName>
</protein>
<proteinExistence type="predicted"/>